<dbReference type="EMBL" id="KF120824">
    <property type="protein sequence ID" value="AIA88103.1"/>
    <property type="molecule type" value="Genomic_DNA"/>
</dbReference>
<feature type="non-terminal residue" evidence="2">
    <location>
        <position position="110"/>
    </location>
</feature>
<reference evidence="2" key="1">
    <citation type="journal article" date="2013" name="Environ. Microbiol.">
        <title>Seasonally variable intestinal metagenomes of the red palm weevil (Rhynchophorus ferrugineus).</title>
        <authorList>
            <person name="Jia S."/>
            <person name="Zhang X."/>
            <person name="Zhang G."/>
            <person name="Yin A."/>
            <person name="Zhang S."/>
            <person name="Li F."/>
            <person name="Wang L."/>
            <person name="Zhao D."/>
            <person name="Yun Q."/>
            <person name="Tala"/>
            <person name="Wang J."/>
            <person name="Sun G."/>
            <person name="Baabdullah M."/>
            <person name="Yu X."/>
            <person name="Hu S."/>
            <person name="Al-Mssallem I.S."/>
            <person name="Yu J."/>
        </authorList>
    </citation>
    <scope>NUCLEOTIDE SEQUENCE</scope>
</reference>
<dbReference type="AlphaFoldDB" id="A0A060BUK0"/>
<name>A0A060BUK0_9FIRM</name>
<proteinExistence type="predicted"/>
<protein>
    <submittedName>
        <fullName evidence="2">CAZy families CBM32|GH55 protein</fullName>
    </submittedName>
</protein>
<evidence type="ECO:0000313" key="2">
    <source>
        <dbReference type="EMBL" id="AIA88103.1"/>
    </source>
</evidence>
<accession>A0A060BUK0</accession>
<organism evidence="2">
    <name type="scientific">uncultured Caldicellulosiruptor sp</name>
    <dbReference type="NCBI Taxonomy" id="569407"/>
    <lineage>
        <taxon>Bacteria</taxon>
        <taxon>Bacillati</taxon>
        <taxon>Bacillota</taxon>
        <taxon>Bacillota incertae sedis</taxon>
        <taxon>Caldicellulosiruptorales</taxon>
        <taxon>Caldicellulosiruptoraceae</taxon>
        <taxon>Caldicellulosiruptor</taxon>
        <taxon>environmental samples</taxon>
    </lineage>
</organism>
<dbReference type="Pfam" id="PF13290">
    <property type="entry name" value="CHB_HEX_C_1"/>
    <property type="match status" value="1"/>
</dbReference>
<sequence>MKLDTTLAGAKFATGNSSRSSYHDYGLTAANITPYYVDHAANPAASLSSGTYTGTQKVTLSSTTKDATIYYTTDGSEPTADNGTEYTGAISVSNAMTLKAVAVRDDITSS</sequence>
<evidence type="ECO:0000259" key="1">
    <source>
        <dbReference type="Pfam" id="PF13290"/>
    </source>
</evidence>
<feature type="domain" description="GH29D-like beta-sandwich" evidence="1">
    <location>
        <begin position="48"/>
        <end position="110"/>
    </location>
</feature>
<dbReference type="InterPro" id="IPR059177">
    <property type="entry name" value="GH29D-like_dom"/>
</dbReference>